<dbReference type="Pfam" id="PF07907">
    <property type="entry name" value="YibE_F"/>
    <property type="match status" value="1"/>
</dbReference>
<evidence type="ECO:0000313" key="3">
    <source>
        <dbReference type="Proteomes" id="UP000182347"/>
    </source>
</evidence>
<name>A0A1G9NMA1_9BACI</name>
<reference evidence="3" key="1">
    <citation type="submission" date="2016-10" db="EMBL/GenBank/DDBJ databases">
        <authorList>
            <person name="Varghese N."/>
            <person name="Submissions S."/>
        </authorList>
    </citation>
    <scope>NUCLEOTIDE SEQUENCE [LARGE SCALE GENOMIC DNA]</scope>
    <source>
        <strain evidence="3">CGMCC 1.6199</strain>
    </source>
</reference>
<dbReference type="STRING" id="482461.SAMN05216244_1071"/>
<keyword evidence="3" id="KW-1185">Reference proteome</keyword>
<sequence>MNTLVWLAVILFLLMIGIGGKKGARSFFAIMLNFGVLIIILFMMLGRDNDPVILTIVASTLISCITLFFINKVNITTKTAFVSTVITIVLLIFFIVYLTDRSMIQGFSEEEMGELYVFTMHIGVDFVKIAASVIIMSTIGAITDVAISISSPMREIFYHNPSMNRKELFFSGLSIGRDILGTNTNTVFFAFMGGYLALLIWYKDLAYSLGEIINSKVFAEEMIGILCAGMGVAIVIPITAWITALALVRTKKKSGATQ</sequence>
<gene>
    <name evidence="2" type="ORF">SAMN05216244_1071</name>
</gene>
<accession>A0A1G9NMA1</accession>
<dbReference type="PIRSF" id="PIRSF031503">
    <property type="entry name" value="UCP031503_mp"/>
    <property type="match status" value="1"/>
</dbReference>
<evidence type="ECO:0000256" key="1">
    <source>
        <dbReference type="SAM" id="Phobius"/>
    </source>
</evidence>
<dbReference type="OrthoDB" id="2414035at2"/>
<feature type="transmembrane region" description="Helical" evidence="1">
    <location>
        <begin position="222"/>
        <end position="248"/>
    </location>
</feature>
<feature type="transmembrane region" description="Helical" evidence="1">
    <location>
        <begin position="52"/>
        <end position="73"/>
    </location>
</feature>
<dbReference type="Proteomes" id="UP000182347">
    <property type="component" value="Unassembled WGS sequence"/>
</dbReference>
<dbReference type="EMBL" id="FNHF01000001">
    <property type="protein sequence ID" value="SDL87726.1"/>
    <property type="molecule type" value="Genomic_DNA"/>
</dbReference>
<organism evidence="2 3">
    <name type="scientific">Sediminibacillus halophilus</name>
    <dbReference type="NCBI Taxonomy" id="482461"/>
    <lineage>
        <taxon>Bacteria</taxon>
        <taxon>Bacillati</taxon>
        <taxon>Bacillota</taxon>
        <taxon>Bacilli</taxon>
        <taxon>Bacillales</taxon>
        <taxon>Bacillaceae</taxon>
        <taxon>Sediminibacillus</taxon>
    </lineage>
</organism>
<keyword evidence="1" id="KW-0812">Transmembrane</keyword>
<dbReference type="PANTHER" id="PTHR41771">
    <property type="entry name" value="MEMBRANE PROTEIN-RELATED"/>
    <property type="match status" value="1"/>
</dbReference>
<keyword evidence="1" id="KW-1133">Transmembrane helix</keyword>
<dbReference type="InterPro" id="IPR012507">
    <property type="entry name" value="YibE_F"/>
</dbReference>
<dbReference type="RefSeq" id="WP_074597785.1">
    <property type="nucleotide sequence ID" value="NZ_FNHF01000001.1"/>
</dbReference>
<feature type="transmembrane region" description="Helical" evidence="1">
    <location>
        <begin position="27"/>
        <end position="45"/>
    </location>
</feature>
<keyword evidence="1" id="KW-0472">Membrane</keyword>
<feature type="transmembrane region" description="Helical" evidence="1">
    <location>
        <begin position="79"/>
        <end position="98"/>
    </location>
</feature>
<proteinExistence type="predicted"/>
<evidence type="ECO:0000313" key="2">
    <source>
        <dbReference type="EMBL" id="SDL87726.1"/>
    </source>
</evidence>
<dbReference type="AlphaFoldDB" id="A0A1G9NMA1"/>
<protein>
    <submittedName>
        <fullName evidence="2">YibE/F-like protein</fullName>
    </submittedName>
</protein>
<feature type="transmembrane region" description="Helical" evidence="1">
    <location>
        <begin position="184"/>
        <end position="202"/>
    </location>
</feature>
<dbReference type="InterPro" id="IPR014564">
    <property type="entry name" value="UCP031503_TM"/>
</dbReference>
<dbReference type="PANTHER" id="PTHR41771:SF1">
    <property type="entry name" value="MEMBRANE PROTEIN"/>
    <property type="match status" value="1"/>
</dbReference>